<dbReference type="FunFam" id="3.20.20.100:FF:000004">
    <property type="entry name" value="Oxidoreductase, aldo/keto reductase"/>
    <property type="match status" value="1"/>
</dbReference>
<accession>A0A367W2K8</accession>
<evidence type="ECO:0000256" key="1">
    <source>
        <dbReference type="ARBA" id="ARBA00023002"/>
    </source>
</evidence>
<name>A0A367W2K8_9PROT</name>
<dbReference type="PANTHER" id="PTHR43364:SF4">
    <property type="entry name" value="NAD(P)-LINKED OXIDOREDUCTASE SUPERFAMILY PROTEIN"/>
    <property type="match status" value="1"/>
</dbReference>
<dbReference type="EMBL" id="JPWF01000010">
    <property type="protein sequence ID" value="RCK34634.1"/>
    <property type="molecule type" value="Genomic_DNA"/>
</dbReference>
<gene>
    <name evidence="3" type="ORF">TH19_15460</name>
</gene>
<dbReference type="OrthoDB" id="9773828at2"/>
<evidence type="ECO:0000259" key="2">
    <source>
        <dbReference type="Pfam" id="PF00248"/>
    </source>
</evidence>
<reference evidence="3 4" key="1">
    <citation type="submission" date="2014-07" db="EMBL/GenBank/DDBJ databases">
        <title>Draft genome sequence of Thalassospira profundimaris 35.</title>
        <authorList>
            <person name="Lai Q."/>
            <person name="Shao Z."/>
        </authorList>
    </citation>
    <scope>NUCLEOTIDE SEQUENCE [LARGE SCALE GENOMIC DNA]</scope>
    <source>
        <strain evidence="3 4">35</strain>
    </source>
</reference>
<evidence type="ECO:0000313" key="3">
    <source>
        <dbReference type="EMBL" id="RCK34634.1"/>
    </source>
</evidence>
<comment type="caution">
    <text evidence="3">The sequence shown here is derived from an EMBL/GenBank/DDBJ whole genome shotgun (WGS) entry which is preliminary data.</text>
</comment>
<dbReference type="PANTHER" id="PTHR43364">
    <property type="entry name" value="NADH-SPECIFIC METHYLGLYOXAL REDUCTASE-RELATED"/>
    <property type="match status" value="1"/>
</dbReference>
<dbReference type="InterPro" id="IPR036812">
    <property type="entry name" value="NAD(P)_OxRdtase_dom_sf"/>
</dbReference>
<sequence>MTIGNQVLSRKSGLRVSQLALGTGNFGTGWGYGSDFTEAKQIFDHYAEAGGFFIDTADGYQVGQSEEFVGQLIAKDRDHFVLSSKYTMGAENDGSISKSGNSRKNMVRSVDASLKRLNTDHIDLYWAHFTDETTPMEEIMRGFEDLVQAGKIHYAGLSNFPAWRVARADLLGELRGWSPLVAIQTEYNLVERSAERDLIPMADALGLGIMTWSPLAGGLLTGKYRNNEQGRLQGLGGVLVRSEQTNRETAILDAIIGIATEAKTTPANVAIAWLLDQSRNLSSGMVPILGPRTLAQLDATLGALDIHLTSDQVNRLTAASAFVRGTPHDQIQSLGAKARGGDKIIRPAGLAPAA</sequence>
<feature type="domain" description="NADP-dependent oxidoreductase" evidence="2">
    <location>
        <begin position="19"/>
        <end position="319"/>
    </location>
</feature>
<dbReference type="Proteomes" id="UP000253226">
    <property type="component" value="Unassembled WGS sequence"/>
</dbReference>
<organism evidence="3 4">
    <name type="scientific">Thalassospira profundimaris</name>
    <dbReference type="NCBI Taxonomy" id="502049"/>
    <lineage>
        <taxon>Bacteria</taxon>
        <taxon>Pseudomonadati</taxon>
        <taxon>Pseudomonadota</taxon>
        <taxon>Alphaproteobacteria</taxon>
        <taxon>Rhodospirillales</taxon>
        <taxon>Thalassospiraceae</taxon>
        <taxon>Thalassospira</taxon>
    </lineage>
</organism>
<dbReference type="SUPFAM" id="SSF51430">
    <property type="entry name" value="NAD(P)-linked oxidoreductase"/>
    <property type="match status" value="1"/>
</dbReference>
<protein>
    <submittedName>
        <fullName evidence="3">Oxidoreductase</fullName>
    </submittedName>
</protein>
<dbReference type="RefSeq" id="WP_114103172.1">
    <property type="nucleotide sequence ID" value="NZ_JPWF01000010.1"/>
</dbReference>
<dbReference type="InterPro" id="IPR050523">
    <property type="entry name" value="AKR_Detox_Biosynth"/>
</dbReference>
<evidence type="ECO:0000313" key="4">
    <source>
        <dbReference type="Proteomes" id="UP000253226"/>
    </source>
</evidence>
<dbReference type="Gene3D" id="3.20.20.100">
    <property type="entry name" value="NADP-dependent oxidoreductase domain"/>
    <property type="match status" value="1"/>
</dbReference>
<dbReference type="GO" id="GO:0016491">
    <property type="term" value="F:oxidoreductase activity"/>
    <property type="evidence" value="ECO:0007669"/>
    <property type="project" value="UniProtKB-KW"/>
</dbReference>
<dbReference type="Pfam" id="PF00248">
    <property type="entry name" value="Aldo_ket_red"/>
    <property type="match status" value="1"/>
</dbReference>
<dbReference type="InterPro" id="IPR020471">
    <property type="entry name" value="AKR"/>
</dbReference>
<proteinExistence type="predicted"/>
<dbReference type="CDD" id="cd19080">
    <property type="entry name" value="AKR_AKR9A_9B"/>
    <property type="match status" value="1"/>
</dbReference>
<dbReference type="AlphaFoldDB" id="A0A367W2K8"/>
<dbReference type="InterPro" id="IPR023210">
    <property type="entry name" value="NADP_OxRdtase_dom"/>
</dbReference>
<keyword evidence="1" id="KW-0560">Oxidoreductase</keyword>
<dbReference type="GO" id="GO:0005829">
    <property type="term" value="C:cytosol"/>
    <property type="evidence" value="ECO:0007669"/>
    <property type="project" value="TreeGrafter"/>
</dbReference>
<dbReference type="PRINTS" id="PR00069">
    <property type="entry name" value="ALDKETRDTASE"/>
</dbReference>